<dbReference type="AlphaFoldDB" id="A0A0H5DSB1"/>
<sequence>MGAKTRFFTLLAGVQAFFPTNGYSYDNDACSFDRASFYRGDCFCAEIAVDALYLKPCLNEDSPFVAKVTGSSSGESSSQKVKYQFVCPEWEFGVRGTVALPKAYRTFDFSASYTWIEFKTDAKEDLGTDANLAATRVHPFVVGESGVQFFNAAEADLSGKYQALDLIFSYSCPFAICHSISPFAGVQCVSYRQAMDTTYLGQLGGSARTVEADWKSRFQGAGLIAGTDYRYALCEGFSLIARASGSLLAGEFSVKDKQIVTIENNSGINQSTLYRFDDDKCCRIVPGWDVRVGAAYEVDLCGCELSLRAGYEVIGLCNLATQRGYFSELEDGNIAGSDKTEKGLLVMHGAFAGFDVKF</sequence>
<evidence type="ECO:0000313" key="1">
    <source>
        <dbReference type="EMBL" id="CRX38634.1"/>
    </source>
</evidence>
<dbReference type="InterPro" id="IPR007825">
    <property type="entry name" value="Major_OMP_Legionella"/>
</dbReference>
<gene>
    <name evidence="1" type="ORF">ELAC_1295</name>
</gene>
<proteinExistence type="predicted"/>
<organism evidence="1 2">
    <name type="scientific">Estrella lausannensis</name>
    <dbReference type="NCBI Taxonomy" id="483423"/>
    <lineage>
        <taxon>Bacteria</taxon>
        <taxon>Pseudomonadati</taxon>
        <taxon>Chlamydiota</taxon>
        <taxon>Chlamydiia</taxon>
        <taxon>Parachlamydiales</taxon>
        <taxon>Candidatus Criblamydiaceae</taxon>
        <taxon>Estrella</taxon>
    </lineage>
</organism>
<keyword evidence="2" id="KW-1185">Reference proteome</keyword>
<accession>A0A0H5DSB1</accession>
<protein>
    <submittedName>
        <fullName evidence="1">Outer membrane protein</fullName>
    </submittedName>
</protein>
<dbReference type="RefSeq" id="WP_098038497.1">
    <property type="nucleotide sequence ID" value="NZ_CWGJ01000014.1"/>
</dbReference>
<dbReference type="EMBL" id="CWGJ01000014">
    <property type="protein sequence ID" value="CRX38634.1"/>
    <property type="molecule type" value="Genomic_DNA"/>
</dbReference>
<name>A0A0H5DSB1_9BACT</name>
<dbReference type="Proteomes" id="UP000220251">
    <property type="component" value="Unassembled WGS sequence"/>
</dbReference>
<dbReference type="OrthoDB" id="5653740at2"/>
<dbReference type="Pfam" id="PF05150">
    <property type="entry name" value="Legionella_OMP"/>
    <property type="match status" value="1"/>
</dbReference>
<evidence type="ECO:0000313" key="2">
    <source>
        <dbReference type="Proteomes" id="UP000220251"/>
    </source>
</evidence>
<reference evidence="2" key="1">
    <citation type="submission" date="2015-06" db="EMBL/GenBank/DDBJ databases">
        <authorList>
            <person name="Bertelli C."/>
        </authorList>
    </citation>
    <scope>NUCLEOTIDE SEQUENCE [LARGE SCALE GENOMIC DNA]</scope>
    <source>
        <strain evidence="2">CRIB-30</strain>
    </source>
</reference>